<proteinExistence type="inferred from homology"/>
<reference evidence="15 16" key="1">
    <citation type="submission" date="2019-02" db="EMBL/GenBank/DDBJ databases">
        <title>Deep-cultivation of Planctomycetes and their phenomic and genomic characterization uncovers novel biology.</title>
        <authorList>
            <person name="Wiegand S."/>
            <person name="Jogler M."/>
            <person name="Boedeker C."/>
            <person name="Pinto D."/>
            <person name="Vollmers J."/>
            <person name="Rivas-Marin E."/>
            <person name="Kohn T."/>
            <person name="Peeters S.H."/>
            <person name="Heuer A."/>
            <person name="Rast P."/>
            <person name="Oberbeckmann S."/>
            <person name="Bunk B."/>
            <person name="Jeske O."/>
            <person name="Meyerdierks A."/>
            <person name="Storesund J.E."/>
            <person name="Kallscheuer N."/>
            <person name="Luecker S."/>
            <person name="Lage O.M."/>
            <person name="Pohl T."/>
            <person name="Merkel B.J."/>
            <person name="Hornburger P."/>
            <person name="Mueller R.-W."/>
            <person name="Bruemmer F."/>
            <person name="Labrenz M."/>
            <person name="Spormann A.M."/>
            <person name="Op den Camp H."/>
            <person name="Overmann J."/>
            <person name="Amann R."/>
            <person name="Jetten M.S.M."/>
            <person name="Mascher T."/>
            <person name="Medema M.H."/>
            <person name="Devos D.P."/>
            <person name="Kaster A.-K."/>
            <person name="Ovreas L."/>
            <person name="Rohde M."/>
            <person name="Galperin M.Y."/>
            <person name="Jogler C."/>
        </authorList>
    </citation>
    <scope>NUCLEOTIDE SEQUENCE [LARGE SCALE GENOMIC DNA]</scope>
    <source>
        <strain evidence="15 16">Q31a</strain>
    </source>
</reference>
<comment type="subcellular location">
    <subcellularLocation>
        <location evidence="1">Cytoplasm</location>
    </subcellularLocation>
</comment>
<comment type="function">
    <text evidence="12">In the presence of manganese, represses expression of mntH and mntS. Up-regulates expression of mntP.</text>
</comment>
<keyword evidence="10" id="KW-0804">Transcription</keyword>
<evidence type="ECO:0000313" key="16">
    <source>
        <dbReference type="Proteomes" id="UP000318017"/>
    </source>
</evidence>
<dbReference type="NCBIfam" id="NF008273">
    <property type="entry name" value="PRK11050.1"/>
    <property type="match status" value="1"/>
</dbReference>
<dbReference type="InterPro" id="IPR050536">
    <property type="entry name" value="DtxR_MntR_Metal-Reg"/>
</dbReference>
<evidence type="ECO:0000259" key="14">
    <source>
        <dbReference type="PROSITE" id="PS50944"/>
    </source>
</evidence>
<evidence type="ECO:0000256" key="3">
    <source>
        <dbReference type="ARBA" id="ARBA00011738"/>
    </source>
</evidence>
<evidence type="ECO:0000256" key="2">
    <source>
        <dbReference type="ARBA" id="ARBA00007871"/>
    </source>
</evidence>
<dbReference type="OrthoDB" id="9791355at2"/>
<evidence type="ECO:0000256" key="5">
    <source>
        <dbReference type="ARBA" id="ARBA00022490"/>
    </source>
</evidence>
<name>A0A518GA53_9BACT</name>
<evidence type="ECO:0000256" key="13">
    <source>
        <dbReference type="ARBA" id="ARBA00032593"/>
    </source>
</evidence>
<dbReference type="InterPro" id="IPR001367">
    <property type="entry name" value="Fe_dep_repressor"/>
</dbReference>
<keyword evidence="8" id="KW-0238">DNA-binding</keyword>
<comment type="similarity">
    <text evidence="2">Belongs to the DtxR/MntR family.</text>
</comment>
<evidence type="ECO:0000313" key="15">
    <source>
        <dbReference type="EMBL" id="QDV25467.1"/>
    </source>
</evidence>
<dbReference type="AlphaFoldDB" id="A0A518GA53"/>
<evidence type="ECO:0000256" key="12">
    <source>
        <dbReference type="ARBA" id="ARBA00025185"/>
    </source>
</evidence>
<dbReference type="PANTHER" id="PTHR33238">
    <property type="entry name" value="IRON (METAL) DEPENDENT REPRESSOR, DTXR FAMILY"/>
    <property type="match status" value="1"/>
</dbReference>
<dbReference type="EMBL" id="CP036298">
    <property type="protein sequence ID" value="QDV25467.1"/>
    <property type="molecule type" value="Genomic_DNA"/>
</dbReference>
<dbReference type="Pfam" id="PF01325">
    <property type="entry name" value="Fe_dep_repress"/>
    <property type="match status" value="1"/>
</dbReference>
<dbReference type="GO" id="GO:0003677">
    <property type="term" value="F:DNA binding"/>
    <property type="evidence" value="ECO:0007669"/>
    <property type="project" value="UniProtKB-KW"/>
</dbReference>
<evidence type="ECO:0000256" key="7">
    <source>
        <dbReference type="ARBA" id="ARBA00023015"/>
    </source>
</evidence>
<feature type="domain" description="HTH dtxR-type" evidence="14">
    <location>
        <begin position="21"/>
        <end position="82"/>
    </location>
</feature>
<sequence>MAKSNSRHARGLHSRIRSDHATELAEDYVEAIADILERQEACRAVDLAERFEVSHVTVNRTIGRLVRDGYVETEPYGPVLLTTKGKRVARTAAERHQVVLEFLLALGVSQEIAQVDSEGIEHHVSPETLQAMRSFIQR</sequence>
<protein>
    <recommendedName>
        <fullName evidence="4">Transcriptional regulator MntR</fullName>
    </recommendedName>
    <alternativeName>
        <fullName evidence="13">Manganese transport regulator</fullName>
    </alternativeName>
</protein>
<dbReference type="RefSeq" id="WP_145080575.1">
    <property type="nucleotide sequence ID" value="NZ_CP036298.1"/>
</dbReference>
<comment type="subunit">
    <text evidence="3">Homodimer.</text>
</comment>
<dbReference type="GO" id="GO:0003700">
    <property type="term" value="F:DNA-binding transcription factor activity"/>
    <property type="evidence" value="ECO:0007669"/>
    <property type="project" value="InterPro"/>
</dbReference>
<dbReference type="GO" id="GO:0005737">
    <property type="term" value="C:cytoplasm"/>
    <property type="evidence" value="ECO:0007669"/>
    <property type="project" value="UniProtKB-SubCell"/>
</dbReference>
<dbReference type="Proteomes" id="UP000318017">
    <property type="component" value="Chromosome"/>
</dbReference>
<dbReference type="GO" id="GO:0046983">
    <property type="term" value="F:protein dimerization activity"/>
    <property type="evidence" value="ECO:0007669"/>
    <property type="project" value="InterPro"/>
</dbReference>
<evidence type="ECO:0000256" key="1">
    <source>
        <dbReference type="ARBA" id="ARBA00004496"/>
    </source>
</evidence>
<dbReference type="InterPro" id="IPR022689">
    <property type="entry name" value="Iron_dep_repressor"/>
</dbReference>
<dbReference type="KEGG" id="ahel:Q31a_37930"/>
<accession>A0A518GA53</accession>
<evidence type="ECO:0000256" key="6">
    <source>
        <dbReference type="ARBA" id="ARBA00022491"/>
    </source>
</evidence>
<dbReference type="GO" id="GO:0046914">
    <property type="term" value="F:transition metal ion binding"/>
    <property type="evidence" value="ECO:0007669"/>
    <property type="project" value="InterPro"/>
</dbReference>
<dbReference type="InterPro" id="IPR036390">
    <property type="entry name" value="WH_DNA-bd_sf"/>
</dbReference>
<keyword evidence="16" id="KW-1185">Reference proteome</keyword>
<dbReference type="PROSITE" id="PS50944">
    <property type="entry name" value="HTH_DTXR"/>
    <property type="match status" value="1"/>
</dbReference>
<dbReference type="Gene3D" id="1.10.60.10">
    <property type="entry name" value="Iron dependent repressor, metal binding and dimerisation domain"/>
    <property type="match status" value="1"/>
</dbReference>
<keyword evidence="7" id="KW-0805">Transcription regulation</keyword>
<keyword evidence="11" id="KW-0464">Manganese</keyword>
<dbReference type="InterPro" id="IPR036421">
    <property type="entry name" value="Fe_dep_repressor_sf"/>
</dbReference>
<dbReference type="Pfam" id="PF02742">
    <property type="entry name" value="Fe_dep_repr_C"/>
    <property type="match status" value="1"/>
</dbReference>
<gene>
    <name evidence="15" type="primary">mntR</name>
    <name evidence="15" type="ORF">Q31a_37930</name>
</gene>
<dbReference type="SUPFAM" id="SSF46785">
    <property type="entry name" value="Winged helix' DNA-binding domain"/>
    <property type="match status" value="1"/>
</dbReference>
<dbReference type="SUPFAM" id="SSF47979">
    <property type="entry name" value="Iron-dependent repressor protein, dimerization domain"/>
    <property type="match status" value="1"/>
</dbReference>
<keyword evidence="9" id="KW-0010">Activator</keyword>
<dbReference type="Gene3D" id="1.10.10.10">
    <property type="entry name" value="Winged helix-like DNA-binding domain superfamily/Winged helix DNA-binding domain"/>
    <property type="match status" value="1"/>
</dbReference>
<keyword evidence="5" id="KW-0963">Cytoplasm</keyword>
<evidence type="ECO:0000256" key="4">
    <source>
        <dbReference type="ARBA" id="ARBA00022386"/>
    </source>
</evidence>
<dbReference type="SMART" id="SM00529">
    <property type="entry name" value="HTH_DTXR"/>
    <property type="match status" value="1"/>
</dbReference>
<dbReference type="InterPro" id="IPR036388">
    <property type="entry name" value="WH-like_DNA-bd_sf"/>
</dbReference>
<evidence type="ECO:0000256" key="10">
    <source>
        <dbReference type="ARBA" id="ARBA00023163"/>
    </source>
</evidence>
<organism evidence="15 16">
    <name type="scientific">Aureliella helgolandensis</name>
    <dbReference type="NCBI Taxonomy" id="2527968"/>
    <lineage>
        <taxon>Bacteria</taxon>
        <taxon>Pseudomonadati</taxon>
        <taxon>Planctomycetota</taxon>
        <taxon>Planctomycetia</taxon>
        <taxon>Pirellulales</taxon>
        <taxon>Pirellulaceae</taxon>
        <taxon>Aureliella</taxon>
    </lineage>
</organism>
<keyword evidence="6" id="KW-0678">Repressor</keyword>
<evidence type="ECO:0000256" key="8">
    <source>
        <dbReference type="ARBA" id="ARBA00023125"/>
    </source>
</evidence>
<dbReference type="PANTHER" id="PTHR33238:SF11">
    <property type="entry name" value="TRANSCRIPTIONAL REGULATOR MNTR"/>
    <property type="match status" value="1"/>
</dbReference>
<evidence type="ECO:0000256" key="9">
    <source>
        <dbReference type="ARBA" id="ARBA00023159"/>
    </source>
</evidence>
<evidence type="ECO:0000256" key="11">
    <source>
        <dbReference type="ARBA" id="ARBA00023211"/>
    </source>
</evidence>
<dbReference type="InterPro" id="IPR022687">
    <property type="entry name" value="HTH_DTXR"/>
</dbReference>